<dbReference type="CDD" id="cd17324">
    <property type="entry name" value="MFS_NepI_like"/>
    <property type="match status" value="1"/>
</dbReference>
<evidence type="ECO:0000256" key="1">
    <source>
        <dbReference type="ARBA" id="ARBA00004651"/>
    </source>
</evidence>
<dbReference type="AlphaFoldDB" id="A0A418Q5Y2"/>
<name>A0A418Q5Y2_9CORY</name>
<dbReference type="PANTHER" id="PTHR43271">
    <property type="entry name" value="BLL2771 PROTEIN"/>
    <property type="match status" value="1"/>
</dbReference>
<accession>A0A418Q5Y2</accession>
<dbReference type="PROSITE" id="PS50850">
    <property type="entry name" value="MFS"/>
    <property type="match status" value="1"/>
</dbReference>
<comment type="similarity">
    <text evidence="2">Belongs to the major facilitator superfamily.</text>
</comment>
<feature type="transmembrane region" description="Helical" evidence="8">
    <location>
        <begin position="85"/>
        <end position="104"/>
    </location>
</feature>
<comment type="caution">
    <text evidence="10">The sequence shown here is derived from an EMBL/GenBank/DDBJ whole genome shotgun (WGS) entry which is preliminary data.</text>
</comment>
<feature type="transmembrane region" description="Helical" evidence="8">
    <location>
        <begin position="369"/>
        <end position="390"/>
    </location>
</feature>
<dbReference type="InterPro" id="IPR011701">
    <property type="entry name" value="MFS"/>
</dbReference>
<feature type="transmembrane region" description="Helical" evidence="8">
    <location>
        <begin position="249"/>
        <end position="267"/>
    </location>
</feature>
<feature type="transmembrane region" description="Helical" evidence="8">
    <location>
        <begin position="144"/>
        <end position="162"/>
    </location>
</feature>
<feature type="domain" description="Major facilitator superfamily (MFS) profile" evidence="9">
    <location>
        <begin position="19"/>
        <end position="397"/>
    </location>
</feature>
<feature type="transmembrane region" description="Helical" evidence="8">
    <location>
        <begin position="54"/>
        <end position="73"/>
    </location>
</feature>
<dbReference type="Pfam" id="PF07690">
    <property type="entry name" value="MFS_1"/>
    <property type="match status" value="1"/>
</dbReference>
<dbReference type="InterPro" id="IPR005829">
    <property type="entry name" value="Sugar_transporter_CS"/>
</dbReference>
<keyword evidence="7 8" id="KW-0472">Membrane</keyword>
<feature type="transmembrane region" description="Helical" evidence="8">
    <location>
        <begin position="223"/>
        <end position="243"/>
    </location>
</feature>
<keyword evidence="6 8" id="KW-1133">Transmembrane helix</keyword>
<feature type="transmembrane region" description="Helical" evidence="8">
    <location>
        <begin position="311"/>
        <end position="333"/>
    </location>
</feature>
<sequence>MASPEKPIPLTPTDAGYKKALAASLCSGLASYNALYATQAILPALADDFHVTPTVTALTVSATTGGLALMVVPASVISERVGRRLIIQISVMASTLLSLALVLLPSIQSIIAVRLVQGFAVAGVPAVMMAFLSEEVNRKYLPRIMGFYIAGNSLGGLIGRLIPGITLDFASWRIAILLSAIFAVVMAIITVLVLPQQRFFTPKKITLSHEVEAFAQHLRNPTLLKLFVLPFLMMGAFVSLYNYLGFRLISHFGLPESLAAMVFIMYLSGTWSSARAGTYVARFGSGSVVAGCTALALGSLLLLLVPSLVTTLIAVLLFTAAFFAAHSVASAWVGEVATHDRAEASSCYILSYYLGSSLLGWISGYFFDFGWSVLVLWLAALFLVAFVTAVRVKAERRKN</sequence>
<evidence type="ECO:0000259" key="9">
    <source>
        <dbReference type="PROSITE" id="PS50850"/>
    </source>
</evidence>
<keyword evidence="3" id="KW-0813">Transport</keyword>
<dbReference type="STRING" id="1451189.CFAL_00885"/>
<dbReference type="Gene3D" id="1.20.1250.20">
    <property type="entry name" value="MFS general substrate transporter like domains"/>
    <property type="match status" value="2"/>
</dbReference>
<protein>
    <submittedName>
        <fullName evidence="10">MFS transporter</fullName>
    </submittedName>
</protein>
<dbReference type="GO" id="GO:0005886">
    <property type="term" value="C:plasma membrane"/>
    <property type="evidence" value="ECO:0007669"/>
    <property type="project" value="UniProtKB-SubCell"/>
</dbReference>
<keyword evidence="11" id="KW-1185">Reference proteome</keyword>
<evidence type="ECO:0000256" key="6">
    <source>
        <dbReference type="ARBA" id="ARBA00022989"/>
    </source>
</evidence>
<feature type="transmembrane region" description="Helical" evidence="8">
    <location>
        <begin position="345"/>
        <end position="363"/>
    </location>
</feature>
<evidence type="ECO:0000256" key="4">
    <source>
        <dbReference type="ARBA" id="ARBA00022475"/>
    </source>
</evidence>
<feature type="transmembrane region" description="Helical" evidence="8">
    <location>
        <begin position="20"/>
        <end position="42"/>
    </location>
</feature>
<comment type="subcellular location">
    <subcellularLocation>
        <location evidence="1">Cell membrane</location>
        <topology evidence="1">Multi-pass membrane protein</topology>
    </subcellularLocation>
</comment>
<dbReference type="InterPro" id="IPR036259">
    <property type="entry name" value="MFS_trans_sf"/>
</dbReference>
<keyword evidence="4" id="KW-1003">Cell membrane</keyword>
<evidence type="ECO:0000256" key="3">
    <source>
        <dbReference type="ARBA" id="ARBA00022448"/>
    </source>
</evidence>
<evidence type="ECO:0000256" key="8">
    <source>
        <dbReference type="SAM" id="Phobius"/>
    </source>
</evidence>
<dbReference type="EMBL" id="QXJK01000009">
    <property type="protein sequence ID" value="RIX34119.1"/>
    <property type="molecule type" value="Genomic_DNA"/>
</dbReference>
<dbReference type="SUPFAM" id="SSF103473">
    <property type="entry name" value="MFS general substrate transporter"/>
    <property type="match status" value="1"/>
</dbReference>
<evidence type="ECO:0000313" key="11">
    <source>
        <dbReference type="Proteomes" id="UP000285278"/>
    </source>
</evidence>
<dbReference type="PANTHER" id="PTHR43271:SF1">
    <property type="entry name" value="INNER MEMBRANE TRANSPORT PROTEIN YNFM"/>
    <property type="match status" value="1"/>
</dbReference>
<feature type="transmembrane region" description="Helical" evidence="8">
    <location>
        <begin position="279"/>
        <end position="305"/>
    </location>
</feature>
<organism evidence="10 11">
    <name type="scientific">Corynebacterium falsenii</name>
    <dbReference type="NCBI Taxonomy" id="108486"/>
    <lineage>
        <taxon>Bacteria</taxon>
        <taxon>Bacillati</taxon>
        <taxon>Actinomycetota</taxon>
        <taxon>Actinomycetes</taxon>
        <taxon>Mycobacteriales</taxon>
        <taxon>Corynebacteriaceae</taxon>
        <taxon>Corynebacterium</taxon>
    </lineage>
</organism>
<dbReference type="PROSITE" id="PS00216">
    <property type="entry name" value="SUGAR_TRANSPORT_1"/>
    <property type="match status" value="1"/>
</dbReference>
<dbReference type="InterPro" id="IPR020846">
    <property type="entry name" value="MFS_dom"/>
</dbReference>
<keyword evidence="5 8" id="KW-0812">Transmembrane</keyword>
<dbReference type="OrthoDB" id="63984at2"/>
<dbReference type="GO" id="GO:0022857">
    <property type="term" value="F:transmembrane transporter activity"/>
    <property type="evidence" value="ECO:0007669"/>
    <property type="project" value="InterPro"/>
</dbReference>
<gene>
    <name evidence="10" type="ORF">D3M95_08420</name>
</gene>
<proteinExistence type="inferred from homology"/>
<evidence type="ECO:0000313" key="10">
    <source>
        <dbReference type="EMBL" id="RIX34119.1"/>
    </source>
</evidence>
<evidence type="ECO:0000256" key="5">
    <source>
        <dbReference type="ARBA" id="ARBA00022692"/>
    </source>
</evidence>
<reference evidence="10 11" key="1">
    <citation type="submission" date="2018-09" db="EMBL/GenBank/DDBJ databases">
        <title>Optimization and identification of Corynebacterium falsenii FN1-14 from fish paste.</title>
        <authorList>
            <person name="Daroonpunt R."/>
            <person name="Tanasupawat S."/>
        </authorList>
    </citation>
    <scope>NUCLEOTIDE SEQUENCE [LARGE SCALE GENOMIC DNA]</scope>
    <source>
        <strain evidence="10 11">FN1-14</strain>
    </source>
</reference>
<dbReference type="RefSeq" id="WP_119665022.1">
    <property type="nucleotide sequence ID" value="NZ_QXJK01000009.1"/>
</dbReference>
<evidence type="ECO:0000256" key="7">
    <source>
        <dbReference type="ARBA" id="ARBA00023136"/>
    </source>
</evidence>
<feature type="transmembrane region" description="Helical" evidence="8">
    <location>
        <begin position="110"/>
        <end position="132"/>
    </location>
</feature>
<feature type="transmembrane region" description="Helical" evidence="8">
    <location>
        <begin position="174"/>
        <end position="194"/>
    </location>
</feature>
<dbReference type="Proteomes" id="UP000285278">
    <property type="component" value="Unassembled WGS sequence"/>
</dbReference>
<evidence type="ECO:0000256" key="2">
    <source>
        <dbReference type="ARBA" id="ARBA00008335"/>
    </source>
</evidence>